<evidence type="ECO:0000259" key="1">
    <source>
        <dbReference type="Pfam" id="PF05685"/>
    </source>
</evidence>
<dbReference type="Pfam" id="PF05685">
    <property type="entry name" value="Uma2"/>
    <property type="match status" value="1"/>
</dbReference>
<evidence type="ECO:0000313" key="3">
    <source>
        <dbReference type="Proteomes" id="UP000481033"/>
    </source>
</evidence>
<dbReference type="InterPro" id="IPR012296">
    <property type="entry name" value="Nuclease_put_TT1808"/>
</dbReference>
<evidence type="ECO:0000313" key="2">
    <source>
        <dbReference type="EMBL" id="NEZ57084.1"/>
    </source>
</evidence>
<comment type="caution">
    <text evidence="2">The sequence shown here is derived from an EMBL/GenBank/DDBJ whole genome shotgun (WGS) entry which is preliminary data.</text>
</comment>
<name>A0A6M0RLG1_9CYAN</name>
<dbReference type="PANTHER" id="PTHR34107:SF4">
    <property type="entry name" value="SLL1222 PROTEIN"/>
    <property type="match status" value="1"/>
</dbReference>
<proteinExistence type="predicted"/>
<keyword evidence="3" id="KW-1185">Reference proteome</keyword>
<keyword evidence="2" id="KW-0378">Hydrolase</keyword>
<gene>
    <name evidence="2" type="ORF">DXZ20_15645</name>
</gene>
<protein>
    <submittedName>
        <fullName evidence="2">Uma2 family endonuclease</fullName>
    </submittedName>
</protein>
<dbReference type="SUPFAM" id="SSF52980">
    <property type="entry name" value="Restriction endonuclease-like"/>
    <property type="match status" value="1"/>
</dbReference>
<dbReference type="RefSeq" id="WP_163699118.1">
    <property type="nucleotide sequence ID" value="NZ_QXHD01000004.1"/>
</dbReference>
<organism evidence="2 3">
    <name type="scientific">Adonisia turfae CCMR0081</name>
    <dbReference type="NCBI Taxonomy" id="2292702"/>
    <lineage>
        <taxon>Bacteria</taxon>
        <taxon>Bacillati</taxon>
        <taxon>Cyanobacteriota</taxon>
        <taxon>Adonisia</taxon>
        <taxon>Adonisia turfae</taxon>
    </lineage>
</organism>
<keyword evidence="2" id="KW-0540">Nuclease</keyword>
<keyword evidence="2" id="KW-0255">Endonuclease</keyword>
<sequence>MTQAIDLISSPPSPLSLQDFLVLDSSDDRLYELIEGEPMPMSDPTANHEDVADNLCDLLRLHCLEKNLPLIPKRSKLISIGSRNGRDTARRGDIVVFAKAEWERMKGLSSSAMAYIAPPLVIEVVSTNWRDDYLTKLAEYESIGVEEYWIVDYAALGGMRYIGHPKQSTVSVYTMDPETGEFGMPQQFRGDNKIRSTVVPELVVTAKALWKED</sequence>
<dbReference type="InterPro" id="IPR008538">
    <property type="entry name" value="Uma2"/>
</dbReference>
<feature type="domain" description="Putative restriction endonuclease" evidence="1">
    <location>
        <begin position="18"/>
        <end position="203"/>
    </location>
</feature>
<dbReference type="InterPro" id="IPR011335">
    <property type="entry name" value="Restrct_endonuc-II-like"/>
</dbReference>
<dbReference type="GO" id="GO:0004519">
    <property type="term" value="F:endonuclease activity"/>
    <property type="evidence" value="ECO:0007669"/>
    <property type="project" value="UniProtKB-KW"/>
</dbReference>
<dbReference type="Proteomes" id="UP000481033">
    <property type="component" value="Unassembled WGS sequence"/>
</dbReference>
<dbReference type="EMBL" id="QXHD01000004">
    <property type="protein sequence ID" value="NEZ57084.1"/>
    <property type="molecule type" value="Genomic_DNA"/>
</dbReference>
<reference evidence="2 3" key="1">
    <citation type="journal article" date="2020" name="Microb. Ecol.">
        <title>Ecogenomics of the Marine Benthic Filamentous Cyanobacterium Adonisia.</title>
        <authorList>
            <person name="Walter J.M."/>
            <person name="Coutinho F.H."/>
            <person name="Leomil L."/>
            <person name="Hargreaves P.I."/>
            <person name="Campeao M.E."/>
            <person name="Vieira V.V."/>
            <person name="Silva B.S."/>
            <person name="Fistarol G.O."/>
            <person name="Salomon P.S."/>
            <person name="Sawabe T."/>
            <person name="Mino S."/>
            <person name="Hosokawa M."/>
            <person name="Miyashita H."/>
            <person name="Maruyama F."/>
            <person name="van Verk M.C."/>
            <person name="Dutilh B.E."/>
            <person name="Thompson C.C."/>
            <person name="Thompson F.L."/>
        </authorList>
    </citation>
    <scope>NUCLEOTIDE SEQUENCE [LARGE SCALE GENOMIC DNA]</scope>
    <source>
        <strain evidence="2 3">CCMR0081</strain>
    </source>
</reference>
<accession>A0A6M0RLG1</accession>
<dbReference type="AlphaFoldDB" id="A0A6M0RLG1"/>
<dbReference type="CDD" id="cd06260">
    <property type="entry name" value="DUF820-like"/>
    <property type="match status" value="1"/>
</dbReference>
<dbReference type="PANTHER" id="PTHR34107">
    <property type="entry name" value="SLL0198 PROTEIN-RELATED"/>
    <property type="match status" value="1"/>
</dbReference>
<dbReference type="Gene3D" id="3.90.1570.10">
    <property type="entry name" value="tt1808, chain A"/>
    <property type="match status" value="1"/>
</dbReference>